<dbReference type="Proteomes" id="UP001157418">
    <property type="component" value="Unassembled WGS sequence"/>
</dbReference>
<reference evidence="1 2" key="1">
    <citation type="submission" date="2022-01" db="EMBL/GenBank/DDBJ databases">
        <authorList>
            <person name="Xiong W."/>
            <person name="Schranz E."/>
        </authorList>
    </citation>
    <scope>NUCLEOTIDE SEQUENCE [LARGE SCALE GENOMIC DNA]</scope>
</reference>
<dbReference type="EMBL" id="CAKMRJ010005412">
    <property type="protein sequence ID" value="CAH1442511.1"/>
    <property type="molecule type" value="Genomic_DNA"/>
</dbReference>
<gene>
    <name evidence="1" type="ORF">LVIROSA_LOCUS28492</name>
</gene>
<comment type="caution">
    <text evidence="1">The sequence shown here is derived from an EMBL/GenBank/DDBJ whole genome shotgun (WGS) entry which is preliminary data.</text>
</comment>
<name>A0AAU9NX01_9ASTR</name>
<organism evidence="1 2">
    <name type="scientific">Lactuca virosa</name>
    <dbReference type="NCBI Taxonomy" id="75947"/>
    <lineage>
        <taxon>Eukaryota</taxon>
        <taxon>Viridiplantae</taxon>
        <taxon>Streptophyta</taxon>
        <taxon>Embryophyta</taxon>
        <taxon>Tracheophyta</taxon>
        <taxon>Spermatophyta</taxon>
        <taxon>Magnoliopsida</taxon>
        <taxon>eudicotyledons</taxon>
        <taxon>Gunneridae</taxon>
        <taxon>Pentapetalae</taxon>
        <taxon>asterids</taxon>
        <taxon>campanulids</taxon>
        <taxon>Asterales</taxon>
        <taxon>Asteraceae</taxon>
        <taxon>Cichorioideae</taxon>
        <taxon>Cichorieae</taxon>
        <taxon>Lactucinae</taxon>
        <taxon>Lactuca</taxon>
    </lineage>
</organism>
<proteinExistence type="predicted"/>
<evidence type="ECO:0000313" key="2">
    <source>
        <dbReference type="Proteomes" id="UP001157418"/>
    </source>
</evidence>
<protein>
    <submittedName>
        <fullName evidence="1">Uncharacterized protein</fullName>
    </submittedName>
</protein>
<accession>A0AAU9NX01</accession>
<dbReference type="AlphaFoldDB" id="A0AAU9NX01"/>
<evidence type="ECO:0000313" key="1">
    <source>
        <dbReference type="EMBL" id="CAH1442511.1"/>
    </source>
</evidence>
<sequence length="79" mass="8586">MVVPHALTLSPAHHRSSDRLLAHLSSARRLLNSHSLPRIPAHISFSGAPDRTRATSPPAPLVSGSLFIAAIYDYRHLSD</sequence>
<keyword evidence="2" id="KW-1185">Reference proteome</keyword>